<dbReference type="PANTHER" id="PTHR18895">
    <property type="entry name" value="HEMK METHYLTRANSFERASE"/>
    <property type="match status" value="1"/>
</dbReference>
<dbReference type="InterPro" id="IPR050320">
    <property type="entry name" value="N5-glutamine_MTase"/>
</dbReference>
<accession>A0A386HMB4</accession>
<proteinExistence type="inferred from homology"/>
<evidence type="ECO:0000256" key="2">
    <source>
        <dbReference type="ARBA" id="ARBA00022679"/>
    </source>
</evidence>
<comment type="function">
    <text evidence="5">Methylates the class 1 translation termination release factors RF1/PrfA and RF2/PrfB on the glutamine residue of the universally conserved GGQ motif.</text>
</comment>
<reference evidence="8 9" key="1">
    <citation type="submission" date="2018-09" db="EMBL/GenBank/DDBJ databases">
        <title>Arachidicoccus sp. nov., a bacterium isolated from soil.</title>
        <authorList>
            <person name="Weon H.-Y."/>
            <person name="Kwon S.-W."/>
            <person name="Lee S.A."/>
        </authorList>
    </citation>
    <scope>NUCLEOTIDE SEQUENCE [LARGE SCALE GENOMIC DNA]</scope>
    <source>
        <strain evidence="8 9">KIS59-12</strain>
    </source>
</reference>
<feature type="binding site" evidence="5">
    <location>
        <begin position="188"/>
        <end position="191"/>
    </location>
    <ligand>
        <name>substrate</name>
    </ligand>
</feature>
<dbReference type="AlphaFoldDB" id="A0A386HMB4"/>
<feature type="domain" description="Methyltransferase small" evidence="6">
    <location>
        <begin position="115"/>
        <end position="199"/>
    </location>
</feature>
<feature type="binding site" evidence="5">
    <location>
        <begin position="120"/>
        <end position="124"/>
    </location>
    <ligand>
        <name>S-adenosyl-L-methionine</name>
        <dbReference type="ChEBI" id="CHEBI:59789"/>
    </ligand>
</feature>
<name>A0A386HMB4_9BACT</name>
<feature type="binding site" evidence="5">
    <location>
        <position position="143"/>
    </location>
    <ligand>
        <name>S-adenosyl-L-methionine</name>
        <dbReference type="ChEBI" id="CHEBI:59789"/>
    </ligand>
</feature>
<comment type="caution">
    <text evidence="5">Lacks conserved residue(s) required for the propagation of feature annotation.</text>
</comment>
<dbReference type="InterPro" id="IPR002052">
    <property type="entry name" value="DNA_methylase_N6_adenine_CS"/>
</dbReference>
<keyword evidence="1 5" id="KW-0489">Methyltransferase</keyword>
<dbReference type="EMBL" id="CP032489">
    <property type="protein sequence ID" value="AYD46925.1"/>
    <property type="molecule type" value="Genomic_DNA"/>
</dbReference>
<evidence type="ECO:0000256" key="4">
    <source>
        <dbReference type="ARBA" id="ARBA00048391"/>
    </source>
</evidence>
<dbReference type="InterPro" id="IPR004556">
    <property type="entry name" value="HemK-like"/>
</dbReference>
<dbReference type="PROSITE" id="PS00092">
    <property type="entry name" value="N6_MTASE"/>
    <property type="match status" value="1"/>
</dbReference>
<dbReference type="NCBIfam" id="TIGR00536">
    <property type="entry name" value="hemK_fam"/>
    <property type="match status" value="1"/>
</dbReference>
<dbReference type="InterPro" id="IPR040758">
    <property type="entry name" value="PrmC_N"/>
</dbReference>
<dbReference type="InterPro" id="IPR029063">
    <property type="entry name" value="SAM-dependent_MTases_sf"/>
</dbReference>
<evidence type="ECO:0000256" key="3">
    <source>
        <dbReference type="ARBA" id="ARBA00022691"/>
    </source>
</evidence>
<dbReference type="Gene3D" id="1.10.8.10">
    <property type="entry name" value="DNA helicase RuvA subunit, C-terminal domain"/>
    <property type="match status" value="1"/>
</dbReference>
<dbReference type="Pfam" id="PF05175">
    <property type="entry name" value="MTS"/>
    <property type="match status" value="1"/>
</dbReference>
<evidence type="ECO:0000259" key="6">
    <source>
        <dbReference type="Pfam" id="PF05175"/>
    </source>
</evidence>
<dbReference type="NCBIfam" id="TIGR03534">
    <property type="entry name" value="RF_mod_PrmC"/>
    <property type="match status" value="1"/>
</dbReference>
<protein>
    <recommendedName>
        <fullName evidence="5">Release factor glutamine methyltransferase</fullName>
        <shortName evidence="5">RF MTase</shortName>
        <ecNumber evidence="5">2.1.1.297</ecNumber>
    </recommendedName>
    <alternativeName>
        <fullName evidence="5">N5-glutamine methyltransferase PrmC</fullName>
    </alternativeName>
    <alternativeName>
        <fullName evidence="5">Protein-(glutamine-N5) MTase PrmC</fullName>
    </alternativeName>
    <alternativeName>
        <fullName evidence="5">Protein-glutamine N-methyltransferase PrmC</fullName>
    </alternativeName>
</protein>
<dbReference type="GO" id="GO:0032259">
    <property type="term" value="P:methylation"/>
    <property type="evidence" value="ECO:0007669"/>
    <property type="project" value="UniProtKB-KW"/>
</dbReference>
<dbReference type="CDD" id="cd02440">
    <property type="entry name" value="AdoMet_MTases"/>
    <property type="match status" value="1"/>
</dbReference>
<feature type="domain" description="Release factor glutamine methyltransferase N-terminal" evidence="7">
    <location>
        <begin position="20"/>
        <end position="76"/>
    </location>
</feature>
<dbReference type="InterPro" id="IPR019874">
    <property type="entry name" value="RF_methyltr_PrmC"/>
</dbReference>
<dbReference type="SUPFAM" id="SSF53335">
    <property type="entry name" value="S-adenosyl-L-methionine-dependent methyltransferases"/>
    <property type="match status" value="1"/>
</dbReference>
<dbReference type="InterPro" id="IPR007848">
    <property type="entry name" value="Small_mtfrase_dom"/>
</dbReference>
<sequence>MTIHFAQSSLKDNLTTLYSVREAANIANLVLEKITKFSRIDRLINKDKELTSIQISLLERYTDQLLQNRPVQYVLGEAHFSGLTFFVNEKVLIPRPETEELVLWITENIGQNPYSVLDIGTGSGCIAVSLKNRMPNCKISALDISYEALNIAQQNAQDNDVEVDFLEADILNESTWNSFGEYNCIVSNPPYITKSEQELMNANVLNYEPHTALFVPNNEPLLFYERIALFAQQHLLKDGYLFFEINENLGLKTVRLLQEKGFKNIELKKDLQGKDRMVKCLFKK</sequence>
<dbReference type="RefSeq" id="WP_119985496.1">
    <property type="nucleotide sequence ID" value="NZ_CP032489.1"/>
</dbReference>
<dbReference type="GO" id="GO:0003676">
    <property type="term" value="F:nucleic acid binding"/>
    <property type="evidence" value="ECO:0007669"/>
    <property type="project" value="InterPro"/>
</dbReference>
<evidence type="ECO:0000313" key="9">
    <source>
        <dbReference type="Proteomes" id="UP000266118"/>
    </source>
</evidence>
<keyword evidence="9" id="KW-1185">Reference proteome</keyword>
<dbReference type="EC" id="2.1.1.297" evidence="5"/>
<comment type="catalytic activity">
    <reaction evidence="4 5">
        <text>L-glutaminyl-[peptide chain release factor] + S-adenosyl-L-methionine = N(5)-methyl-L-glutaminyl-[peptide chain release factor] + S-adenosyl-L-homocysteine + H(+)</text>
        <dbReference type="Rhea" id="RHEA:42896"/>
        <dbReference type="Rhea" id="RHEA-COMP:10271"/>
        <dbReference type="Rhea" id="RHEA-COMP:10272"/>
        <dbReference type="ChEBI" id="CHEBI:15378"/>
        <dbReference type="ChEBI" id="CHEBI:30011"/>
        <dbReference type="ChEBI" id="CHEBI:57856"/>
        <dbReference type="ChEBI" id="CHEBI:59789"/>
        <dbReference type="ChEBI" id="CHEBI:61891"/>
        <dbReference type="EC" id="2.1.1.297"/>
    </reaction>
</comment>
<comment type="similarity">
    <text evidence="5">Belongs to the protein N5-glutamine methyltransferase family. PrmC subfamily.</text>
</comment>
<dbReference type="OrthoDB" id="9800643at2"/>
<dbReference type="Pfam" id="PF17827">
    <property type="entry name" value="PrmC_N"/>
    <property type="match status" value="1"/>
</dbReference>
<dbReference type="HAMAP" id="MF_02126">
    <property type="entry name" value="RF_methyltr_PrmC"/>
    <property type="match status" value="1"/>
</dbReference>
<dbReference type="PANTHER" id="PTHR18895:SF74">
    <property type="entry name" value="MTRF1L RELEASE FACTOR GLUTAMINE METHYLTRANSFERASE"/>
    <property type="match status" value="1"/>
</dbReference>
<gene>
    <name evidence="5 8" type="primary">prmC</name>
    <name evidence="8" type="ORF">D6B99_04430</name>
</gene>
<dbReference type="Gene3D" id="3.40.50.150">
    <property type="entry name" value="Vaccinia Virus protein VP39"/>
    <property type="match status" value="1"/>
</dbReference>
<evidence type="ECO:0000256" key="1">
    <source>
        <dbReference type="ARBA" id="ARBA00022603"/>
    </source>
</evidence>
<dbReference type="Proteomes" id="UP000266118">
    <property type="component" value="Chromosome"/>
</dbReference>
<evidence type="ECO:0000256" key="5">
    <source>
        <dbReference type="HAMAP-Rule" id="MF_02126"/>
    </source>
</evidence>
<dbReference type="GO" id="GO:0102559">
    <property type="term" value="F:peptide chain release factor N(5)-glutamine methyltransferase activity"/>
    <property type="evidence" value="ECO:0007669"/>
    <property type="project" value="UniProtKB-EC"/>
</dbReference>
<evidence type="ECO:0000259" key="7">
    <source>
        <dbReference type="Pfam" id="PF17827"/>
    </source>
</evidence>
<organism evidence="8 9">
    <name type="scientific">Arachidicoccus soli</name>
    <dbReference type="NCBI Taxonomy" id="2341117"/>
    <lineage>
        <taxon>Bacteria</taxon>
        <taxon>Pseudomonadati</taxon>
        <taxon>Bacteroidota</taxon>
        <taxon>Chitinophagia</taxon>
        <taxon>Chitinophagales</taxon>
        <taxon>Chitinophagaceae</taxon>
        <taxon>Arachidicoccus</taxon>
    </lineage>
</organism>
<keyword evidence="2 5" id="KW-0808">Transferase</keyword>
<dbReference type="KEGG" id="ark:D6B99_04430"/>
<keyword evidence="3 5" id="KW-0949">S-adenosyl-L-methionine</keyword>
<feature type="binding site" evidence="5">
    <location>
        <position position="188"/>
    </location>
    <ligand>
        <name>S-adenosyl-L-methionine</name>
        <dbReference type="ChEBI" id="CHEBI:59789"/>
    </ligand>
</feature>
<evidence type="ECO:0000313" key="8">
    <source>
        <dbReference type="EMBL" id="AYD46925.1"/>
    </source>
</evidence>